<protein>
    <submittedName>
        <fullName evidence="1">Uncharacterized protein</fullName>
    </submittedName>
</protein>
<evidence type="ECO:0000313" key="1">
    <source>
        <dbReference type="EMBL" id="KAJ9081281.1"/>
    </source>
</evidence>
<sequence length="141" mass="15156">MYQVQNYVDDKVASIEVTPPAPPVEVPSDFEAQVWEAIAELKATNQCQSSGQNPPPVEPMPDPCIALLTNQVATLQGEIEYLRQNVINIPDTYSWGINKLLPAANVKAPAATKQMSTATLQTPAAIKQPSTATAWPPTATT</sequence>
<dbReference type="Proteomes" id="UP001165960">
    <property type="component" value="Unassembled WGS sequence"/>
</dbReference>
<gene>
    <name evidence="1" type="ORF">DSO57_1016300</name>
</gene>
<proteinExistence type="predicted"/>
<reference evidence="1" key="1">
    <citation type="submission" date="2022-04" db="EMBL/GenBank/DDBJ databases">
        <title>Genome of the entomopathogenic fungus Entomophthora muscae.</title>
        <authorList>
            <person name="Elya C."/>
            <person name="Lovett B.R."/>
            <person name="Lee E."/>
            <person name="Macias A.M."/>
            <person name="Hajek A.E."/>
            <person name="De Bivort B.L."/>
            <person name="Kasson M.T."/>
            <person name="De Fine Licht H.H."/>
            <person name="Stajich J.E."/>
        </authorList>
    </citation>
    <scope>NUCLEOTIDE SEQUENCE</scope>
    <source>
        <strain evidence="1">Berkeley</strain>
    </source>
</reference>
<organism evidence="1 2">
    <name type="scientific">Entomophthora muscae</name>
    <dbReference type="NCBI Taxonomy" id="34485"/>
    <lineage>
        <taxon>Eukaryota</taxon>
        <taxon>Fungi</taxon>
        <taxon>Fungi incertae sedis</taxon>
        <taxon>Zoopagomycota</taxon>
        <taxon>Entomophthoromycotina</taxon>
        <taxon>Entomophthoromycetes</taxon>
        <taxon>Entomophthorales</taxon>
        <taxon>Entomophthoraceae</taxon>
        <taxon>Entomophthora</taxon>
    </lineage>
</organism>
<keyword evidence="2" id="KW-1185">Reference proteome</keyword>
<name>A0ACC2U3Z5_9FUNG</name>
<accession>A0ACC2U3Z5</accession>
<dbReference type="EMBL" id="QTSX02001486">
    <property type="protein sequence ID" value="KAJ9081281.1"/>
    <property type="molecule type" value="Genomic_DNA"/>
</dbReference>
<evidence type="ECO:0000313" key="2">
    <source>
        <dbReference type="Proteomes" id="UP001165960"/>
    </source>
</evidence>
<comment type="caution">
    <text evidence="1">The sequence shown here is derived from an EMBL/GenBank/DDBJ whole genome shotgun (WGS) entry which is preliminary data.</text>
</comment>